<evidence type="ECO:0000313" key="2">
    <source>
        <dbReference type="EMBL" id="MDR7149651.1"/>
    </source>
</evidence>
<dbReference type="Gene3D" id="3.40.50.1820">
    <property type="entry name" value="alpha/beta hydrolase"/>
    <property type="match status" value="1"/>
</dbReference>
<protein>
    <submittedName>
        <fullName evidence="2">Pimeloyl-ACP methyl ester carboxylesterase</fullName>
    </submittedName>
</protein>
<dbReference type="InterPro" id="IPR029058">
    <property type="entry name" value="AB_hydrolase_fold"/>
</dbReference>
<dbReference type="EMBL" id="JAVDWU010000003">
    <property type="protein sequence ID" value="MDR7149651.1"/>
    <property type="molecule type" value="Genomic_DNA"/>
</dbReference>
<dbReference type="SUPFAM" id="SSF53474">
    <property type="entry name" value="alpha/beta-Hydrolases"/>
    <property type="match status" value="1"/>
</dbReference>
<name>A0ABU1WK61_9BURK</name>
<keyword evidence="3" id="KW-1185">Reference proteome</keyword>
<sequence>MTSPNDPPRSLRRHLRLSDLRAAAQLAVQATHGVIDITEGVHQSVRNRLGLSSGAVPEQTGGLTGQVYRGVRGATQLVSHATDALLGALLPLLDDPAKHPESSPAREAVLAALNGVMGDKLLAMGNALAQPMELRHGGQTLSMTPDGLAEQLKATTGTPASPHLLLLAHGLCMNDTQWRRAGHDHGEHLAQALGCTPVYLRYNSGLHTSVNGRELALMLEQLMTVWPVPLQRITLLGHSMGGLVFRSAVHVAREAGLQWPNLLRELVFLGTPHHGAPLERAGHGVDLLLAATPFTAPFARLGRLRSAGITDLRHGHVQDADWQGRDLFASPEDHRVPLPLPEGVDCFAVAGTLAGQRGALADRLMGDGLVRLSSALGQHDQPARQLRFDKRRQRIFYRTGHLDLLASPKVAMQLQQWLVPAPSYS</sequence>
<dbReference type="Proteomes" id="UP001265700">
    <property type="component" value="Unassembled WGS sequence"/>
</dbReference>
<dbReference type="InterPro" id="IPR012908">
    <property type="entry name" value="PGAP1-ab_dom-like"/>
</dbReference>
<organism evidence="2 3">
    <name type="scientific">Hydrogenophaga palleronii</name>
    <dbReference type="NCBI Taxonomy" id="65655"/>
    <lineage>
        <taxon>Bacteria</taxon>
        <taxon>Pseudomonadati</taxon>
        <taxon>Pseudomonadota</taxon>
        <taxon>Betaproteobacteria</taxon>
        <taxon>Burkholderiales</taxon>
        <taxon>Comamonadaceae</taxon>
        <taxon>Hydrogenophaga</taxon>
    </lineage>
</organism>
<reference evidence="2 3" key="1">
    <citation type="submission" date="2023-07" db="EMBL/GenBank/DDBJ databases">
        <title>Sorghum-associated microbial communities from plants grown in Nebraska, USA.</title>
        <authorList>
            <person name="Schachtman D."/>
        </authorList>
    </citation>
    <scope>NUCLEOTIDE SEQUENCE [LARGE SCALE GENOMIC DNA]</scope>
    <source>
        <strain evidence="2 3">4249</strain>
    </source>
</reference>
<dbReference type="Pfam" id="PF07819">
    <property type="entry name" value="PGAP1"/>
    <property type="match status" value="1"/>
</dbReference>
<proteinExistence type="predicted"/>
<dbReference type="RefSeq" id="WP_310314053.1">
    <property type="nucleotide sequence ID" value="NZ_JAVDWU010000003.1"/>
</dbReference>
<comment type="caution">
    <text evidence="2">The sequence shown here is derived from an EMBL/GenBank/DDBJ whole genome shotgun (WGS) entry which is preliminary data.</text>
</comment>
<accession>A0ABU1WK61</accession>
<evidence type="ECO:0000313" key="3">
    <source>
        <dbReference type="Proteomes" id="UP001265700"/>
    </source>
</evidence>
<gene>
    <name evidence="2" type="ORF">J2W49_001606</name>
</gene>
<evidence type="ECO:0000259" key="1">
    <source>
        <dbReference type="Pfam" id="PF07819"/>
    </source>
</evidence>
<feature type="domain" description="GPI inositol-deacylase PGAP1-like alpha/beta" evidence="1">
    <location>
        <begin position="227"/>
        <end position="291"/>
    </location>
</feature>